<protein>
    <submittedName>
        <fullName evidence="2">Uncharacterized protein</fullName>
    </submittedName>
</protein>
<feature type="region of interest" description="Disordered" evidence="1">
    <location>
        <begin position="1"/>
        <end position="22"/>
    </location>
</feature>
<dbReference type="PANTHER" id="PTHR34415:SF1">
    <property type="entry name" value="INTEGRASE CATALYTIC DOMAIN-CONTAINING PROTEIN"/>
    <property type="match status" value="1"/>
</dbReference>
<evidence type="ECO:0000313" key="3">
    <source>
        <dbReference type="Proteomes" id="UP001164746"/>
    </source>
</evidence>
<dbReference type="Proteomes" id="UP001164746">
    <property type="component" value="Chromosome 9"/>
</dbReference>
<organism evidence="2 3">
    <name type="scientific">Mya arenaria</name>
    <name type="common">Soft-shell clam</name>
    <dbReference type="NCBI Taxonomy" id="6604"/>
    <lineage>
        <taxon>Eukaryota</taxon>
        <taxon>Metazoa</taxon>
        <taxon>Spiralia</taxon>
        <taxon>Lophotrochozoa</taxon>
        <taxon>Mollusca</taxon>
        <taxon>Bivalvia</taxon>
        <taxon>Autobranchia</taxon>
        <taxon>Heteroconchia</taxon>
        <taxon>Euheterodonta</taxon>
        <taxon>Imparidentia</taxon>
        <taxon>Neoheterodontei</taxon>
        <taxon>Myida</taxon>
        <taxon>Myoidea</taxon>
        <taxon>Myidae</taxon>
        <taxon>Mya</taxon>
    </lineage>
</organism>
<proteinExistence type="predicted"/>
<evidence type="ECO:0000313" key="2">
    <source>
        <dbReference type="EMBL" id="WAR14030.1"/>
    </source>
</evidence>
<sequence length="136" mass="15175">MKKSCSANNRQQVPSRTRQAESATGDTMVHYSFDYAQQVLYPHYAQQVGKLFFKTPRKCGCFGVCCESSGTQILYLLDESVGKSVGKGANSVKWRASNGETLEEVADTVRKSFWGGYNIPHLVNDPAKPVIDDRKY</sequence>
<reference evidence="2" key="1">
    <citation type="submission" date="2022-11" db="EMBL/GenBank/DDBJ databases">
        <title>Centuries of genome instability and evolution in soft-shell clam transmissible cancer (bioRxiv).</title>
        <authorList>
            <person name="Hart S.F.M."/>
            <person name="Yonemitsu M.A."/>
            <person name="Giersch R.M."/>
            <person name="Beal B.F."/>
            <person name="Arriagada G."/>
            <person name="Davis B.W."/>
            <person name="Ostrander E.A."/>
            <person name="Goff S.P."/>
            <person name="Metzger M.J."/>
        </authorList>
    </citation>
    <scope>NUCLEOTIDE SEQUENCE</scope>
    <source>
        <strain evidence="2">MELC-2E11</strain>
        <tissue evidence="2">Siphon/mantle</tissue>
    </source>
</reference>
<evidence type="ECO:0000256" key="1">
    <source>
        <dbReference type="SAM" id="MobiDB-lite"/>
    </source>
</evidence>
<gene>
    <name evidence="2" type="ORF">MAR_004135</name>
</gene>
<dbReference type="PANTHER" id="PTHR34415">
    <property type="entry name" value="INTEGRASE CATALYTIC DOMAIN-CONTAINING PROTEIN"/>
    <property type="match status" value="1"/>
</dbReference>
<dbReference type="EMBL" id="CP111020">
    <property type="protein sequence ID" value="WAR14030.1"/>
    <property type="molecule type" value="Genomic_DNA"/>
</dbReference>
<accession>A0ABY7EVP7</accession>
<name>A0ABY7EVP7_MYAAR</name>
<keyword evidence="3" id="KW-1185">Reference proteome</keyword>